<evidence type="ECO:0000256" key="6">
    <source>
        <dbReference type="ARBA" id="ARBA00022967"/>
    </source>
</evidence>
<dbReference type="EMBL" id="BLKS01000001">
    <property type="protein sequence ID" value="GFG50089.1"/>
    <property type="molecule type" value="Genomic_DNA"/>
</dbReference>
<evidence type="ECO:0000256" key="12">
    <source>
        <dbReference type="ARBA" id="ARBA00080647"/>
    </source>
</evidence>
<evidence type="ECO:0000256" key="2">
    <source>
        <dbReference type="ARBA" id="ARBA00022448"/>
    </source>
</evidence>
<dbReference type="Proteomes" id="UP000220914">
    <property type="component" value="Unassembled WGS sequence"/>
</dbReference>
<dbReference type="Pfam" id="PF00005">
    <property type="entry name" value="ABC_tran"/>
    <property type="match status" value="1"/>
</dbReference>
<evidence type="ECO:0000256" key="7">
    <source>
        <dbReference type="ARBA" id="ARBA00023136"/>
    </source>
</evidence>
<dbReference type="SUPFAM" id="SSF50331">
    <property type="entry name" value="MOP-like"/>
    <property type="match status" value="1"/>
</dbReference>
<dbReference type="Pfam" id="PF08402">
    <property type="entry name" value="TOBE_2"/>
    <property type="match status" value="1"/>
</dbReference>
<dbReference type="InterPro" id="IPR003439">
    <property type="entry name" value="ABC_transporter-like_ATP-bd"/>
</dbReference>
<evidence type="ECO:0000256" key="4">
    <source>
        <dbReference type="ARBA" id="ARBA00022741"/>
    </source>
</evidence>
<gene>
    <name evidence="16" type="ORF">CQY20_04330</name>
    <name evidence="15" type="ORF">MAGR_15300</name>
</gene>
<keyword evidence="7" id="KW-0472">Membrane</keyword>
<comment type="subunit">
    <text evidence="10">Monomer. Homodimerizes in the presence of ATP. The complex is composed of two ATP-binding proteins (SugC), two transmembrane proteins (SugA and SugB) and a solute-binding protein (LpqY).</text>
</comment>
<dbReference type="InterPro" id="IPR013611">
    <property type="entry name" value="Transp-assoc_OB_typ2"/>
</dbReference>
<evidence type="ECO:0000256" key="9">
    <source>
        <dbReference type="ARBA" id="ARBA00056091"/>
    </source>
</evidence>
<name>A0A2A7ND90_MYCAG</name>
<feature type="domain" description="ABC transporter" evidence="14">
    <location>
        <begin position="31"/>
        <end position="270"/>
    </location>
</feature>
<dbReference type="InterPro" id="IPR017871">
    <property type="entry name" value="ABC_transporter-like_CS"/>
</dbReference>
<dbReference type="GO" id="GO:0005524">
    <property type="term" value="F:ATP binding"/>
    <property type="evidence" value="ECO:0007669"/>
    <property type="project" value="UniProtKB-KW"/>
</dbReference>
<keyword evidence="3" id="KW-1003">Cell membrane</keyword>
<reference evidence="16 17" key="1">
    <citation type="submission" date="2017-10" db="EMBL/GenBank/DDBJ databases">
        <title>The new phylogeny of genus Mycobacterium.</title>
        <authorList>
            <person name="Tortoli E."/>
            <person name="Trovato A."/>
            <person name="Cirillo D.M."/>
        </authorList>
    </citation>
    <scope>NUCLEOTIDE SEQUENCE [LARGE SCALE GENOMIC DNA]</scope>
    <source>
        <strain evidence="16 17">CCUG37673</strain>
    </source>
</reference>
<dbReference type="PANTHER" id="PTHR43875:SF15">
    <property type="entry name" value="TREHALOSE IMPORT ATP-BINDING PROTEIN SUGC"/>
    <property type="match status" value="1"/>
</dbReference>
<evidence type="ECO:0000313" key="17">
    <source>
        <dbReference type="Proteomes" id="UP000220914"/>
    </source>
</evidence>
<dbReference type="Gene3D" id="2.40.50.100">
    <property type="match status" value="1"/>
</dbReference>
<comment type="caution">
    <text evidence="16">The sequence shown here is derived from an EMBL/GenBank/DDBJ whole genome shotgun (WGS) entry which is preliminary data.</text>
</comment>
<evidence type="ECO:0000256" key="8">
    <source>
        <dbReference type="ARBA" id="ARBA00050305"/>
    </source>
</evidence>
<reference evidence="15" key="3">
    <citation type="submission" date="2020-02" db="EMBL/GenBank/DDBJ databases">
        <authorList>
            <person name="Matsumoto Y."/>
            <person name="Motooka D."/>
            <person name="Nakamura S."/>
        </authorList>
    </citation>
    <scope>NUCLEOTIDE SEQUENCE</scope>
    <source>
        <strain evidence="15">JCM 6377</strain>
    </source>
</reference>
<evidence type="ECO:0000256" key="10">
    <source>
        <dbReference type="ARBA" id="ARBA00063658"/>
    </source>
</evidence>
<dbReference type="Gene3D" id="3.40.50.300">
    <property type="entry name" value="P-loop containing nucleotide triphosphate hydrolases"/>
    <property type="match status" value="1"/>
</dbReference>
<evidence type="ECO:0000313" key="18">
    <source>
        <dbReference type="Proteomes" id="UP000465302"/>
    </source>
</evidence>
<dbReference type="GO" id="GO:0055052">
    <property type="term" value="C:ATP-binding cassette (ABC) transporter complex, substrate-binding subunit-containing"/>
    <property type="evidence" value="ECO:0007669"/>
    <property type="project" value="TreeGrafter"/>
</dbReference>
<evidence type="ECO:0000256" key="3">
    <source>
        <dbReference type="ARBA" id="ARBA00022475"/>
    </source>
</evidence>
<keyword evidence="6" id="KW-1278">Translocase</keyword>
<dbReference type="InterPro" id="IPR047641">
    <property type="entry name" value="ABC_transpr_MalK/UgpC-like"/>
</dbReference>
<dbReference type="SUPFAM" id="SSF52540">
    <property type="entry name" value="P-loop containing nucleoside triphosphate hydrolases"/>
    <property type="match status" value="1"/>
</dbReference>
<dbReference type="PROSITE" id="PS00211">
    <property type="entry name" value="ABC_TRANSPORTER_1"/>
    <property type="match status" value="1"/>
</dbReference>
<dbReference type="AlphaFoldDB" id="A0A2A7ND90"/>
<comment type="subcellular location">
    <subcellularLocation>
        <location evidence="1">Cell inner membrane</location>
        <topology evidence="1">Peripheral membrane protein</topology>
        <orientation evidence="1">Cytoplasmic side</orientation>
    </subcellularLocation>
</comment>
<dbReference type="Proteomes" id="UP000465302">
    <property type="component" value="Unassembled WGS sequence"/>
</dbReference>
<dbReference type="GO" id="GO:0016887">
    <property type="term" value="F:ATP hydrolysis activity"/>
    <property type="evidence" value="ECO:0007669"/>
    <property type="project" value="InterPro"/>
</dbReference>
<evidence type="ECO:0000256" key="13">
    <source>
        <dbReference type="ARBA" id="ARBA00082626"/>
    </source>
</evidence>
<keyword evidence="2" id="KW-0813">Transport</keyword>
<organism evidence="16 17">
    <name type="scientific">Mycolicibacterium agri</name>
    <name type="common">Mycobacterium agri</name>
    <dbReference type="NCBI Taxonomy" id="36811"/>
    <lineage>
        <taxon>Bacteria</taxon>
        <taxon>Bacillati</taxon>
        <taxon>Actinomycetota</taxon>
        <taxon>Actinomycetes</taxon>
        <taxon>Mycobacteriales</taxon>
        <taxon>Mycobacteriaceae</taxon>
        <taxon>Mycolicibacterium</taxon>
    </lineage>
</organism>
<comment type="function">
    <text evidence="9">Part of the ABC transporter complex LpqY-SugA-SugB-SugC, which is highly specific for uptake of trehalose. Involved in the recycling of extracellular trehalose released from trehalose-containing molecules synthesized by M.tuberculosis. Trehalose uptake is essential for virulence. Responsible for energy coupling to the transport system.</text>
</comment>
<evidence type="ECO:0000259" key="14">
    <source>
        <dbReference type="PROSITE" id="PS50893"/>
    </source>
</evidence>
<sequence length="397" mass="43380">MTVRQNPCRDTTPDATTCHGATAGESSKSEIKVSRLTHAYFTKGKCVVAVDNVDFDIRTNEFFTLLGPSGCGKTTTLRCIAGLETPTSGSVELGGTVVVSERAVVPTHKRDIGMVFQDYAIWPHMSVFDNVAFPLRMGRRLRKTEIQERVEEALQLVNMREYIDRRSTQLSGGQQQRLSLARALVRRPRVLLLDEPLSNLDAKLREQMRSELRLIQQKIGVTTVFVTHDQVEALSLSSRIAVMKEGRVVQLGTPRDVYMKPNCEFVAEFVGSTTFLPGRVTGQAVTCTMVDTAVAELRCAPNTDVSADDEVLVAVRPEALTVTDLPVDGHNSFSGEVAVALFIGEAVDYRIIAGDQLIRARGNARTQYATGASVYVNALPQDCVVLRTSALSSGGNT</sequence>
<dbReference type="PANTHER" id="PTHR43875">
    <property type="entry name" value="MALTODEXTRIN IMPORT ATP-BINDING PROTEIN MSMX"/>
    <property type="match status" value="1"/>
</dbReference>
<reference evidence="15 18" key="2">
    <citation type="journal article" date="2019" name="Emerg. Microbes Infect.">
        <title>Comprehensive subspecies identification of 175 nontuberculous mycobacteria species based on 7547 genomic profiles.</title>
        <authorList>
            <person name="Matsumoto Y."/>
            <person name="Kinjo T."/>
            <person name="Motooka D."/>
            <person name="Nabeya D."/>
            <person name="Jung N."/>
            <person name="Uechi K."/>
            <person name="Horii T."/>
            <person name="Iida T."/>
            <person name="Fujita J."/>
            <person name="Nakamura S."/>
        </authorList>
    </citation>
    <scope>NUCLEOTIDE SEQUENCE [LARGE SCALE GENOMIC DNA]</scope>
    <source>
        <strain evidence="15 18">JCM 6377</strain>
    </source>
</reference>
<dbReference type="GO" id="GO:0140359">
    <property type="term" value="F:ABC-type transporter activity"/>
    <property type="evidence" value="ECO:0007669"/>
    <property type="project" value="UniProtKB-ARBA"/>
</dbReference>
<evidence type="ECO:0000256" key="1">
    <source>
        <dbReference type="ARBA" id="ARBA00004515"/>
    </source>
</evidence>
<proteinExistence type="predicted"/>
<keyword evidence="5 16" id="KW-0067">ATP-binding</keyword>
<dbReference type="EMBL" id="PDCP01000005">
    <property type="protein sequence ID" value="PEG41687.1"/>
    <property type="molecule type" value="Genomic_DNA"/>
</dbReference>
<comment type="catalytic activity">
    <reaction evidence="8">
        <text>alpha,alpha-trehalose(out) + ATP + H2O = alpha,alpha-trehalose(in) + ADP + phosphate + H(+)</text>
        <dbReference type="Rhea" id="RHEA:75203"/>
        <dbReference type="ChEBI" id="CHEBI:15377"/>
        <dbReference type="ChEBI" id="CHEBI:15378"/>
        <dbReference type="ChEBI" id="CHEBI:16551"/>
        <dbReference type="ChEBI" id="CHEBI:30616"/>
        <dbReference type="ChEBI" id="CHEBI:43474"/>
        <dbReference type="ChEBI" id="CHEBI:456216"/>
    </reaction>
</comment>
<dbReference type="SMART" id="SM00382">
    <property type="entry name" value="AAA"/>
    <property type="match status" value="1"/>
</dbReference>
<dbReference type="OrthoDB" id="9802264at2"/>
<evidence type="ECO:0000313" key="16">
    <source>
        <dbReference type="EMBL" id="PEG41687.1"/>
    </source>
</evidence>
<dbReference type="InterPro" id="IPR008995">
    <property type="entry name" value="Mo/tungstate-bd_C_term_dom"/>
</dbReference>
<accession>A0A2A7ND90</accession>
<keyword evidence="4" id="KW-0547">Nucleotide-binding</keyword>
<evidence type="ECO:0000313" key="15">
    <source>
        <dbReference type="EMBL" id="GFG50089.1"/>
    </source>
</evidence>
<evidence type="ECO:0000256" key="5">
    <source>
        <dbReference type="ARBA" id="ARBA00022840"/>
    </source>
</evidence>
<protein>
    <recommendedName>
        <fullName evidence="11">Trehalose import ATP-binding protein SugC</fullName>
    </recommendedName>
    <alternativeName>
        <fullName evidence="13">Nucleotide-binding domain of SugABC transporter</fullName>
    </alternativeName>
    <alternativeName>
        <fullName evidence="12">SugABC transporter ATPase SugC</fullName>
    </alternativeName>
</protein>
<keyword evidence="17" id="KW-1185">Reference proteome</keyword>
<dbReference type="FunFam" id="3.40.50.300:FF:000042">
    <property type="entry name" value="Maltose/maltodextrin ABC transporter, ATP-binding protein"/>
    <property type="match status" value="1"/>
</dbReference>
<dbReference type="InterPro" id="IPR027417">
    <property type="entry name" value="P-loop_NTPase"/>
</dbReference>
<dbReference type="InterPro" id="IPR003593">
    <property type="entry name" value="AAA+_ATPase"/>
</dbReference>
<evidence type="ECO:0000256" key="11">
    <source>
        <dbReference type="ARBA" id="ARBA00072105"/>
    </source>
</evidence>
<dbReference type="PROSITE" id="PS50893">
    <property type="entry name" value="ABC_TRANSPORTER_2"/>
    <property type="match status" value="1"/>
</dbReference>